<name>A0A0D3FBJ3_9ORYZ</name>
<sequence length="86" mass="9209">MPVLDSLDVEGGVVVGVGATLQATHSLVTELSAVAANESSMLNEYRELLGTAAALQHYWEGNKAKHKQNRIPHQPARGTMKGVTKK</sequence>
<protein>
    <submittedName>
        <fullName evidence="2">Uncharacterized protein</fullName>
    </submittedName>
</protein>
<dbReference type="Proteomes" id="UP000026960">
    <property type="component" value="Chromosome 2"/>
</dbReference>
<dbReference type="EnsemblPlants" id="OBART02G35740.1">
    <property type="protein sequence ID" value="OBART02G35740.1"/>
    <property type="gene ID" value="OBART02G35740"/>
</dbReference>
<dbReference type="STRING" id="65489.A0A0D3FBJ3"/>
<reference evidence="2" key="1">
    <citation type="journal article" date="2009" name="Rice">
        <title>De Novo Next Generation Sequencing of Plant Genomes.</title>
        <authorList>
            <person name="Rounsley S."/>
            <person name="Marri P.R."/>
            <person name="Yu Y."/>
            <person name="He R."/>
            <person name="Sisneros N."/>
            <person name="Goicoechea J.L."/>
            <person name="Lee S.J."/>
            <person name="Angelova A."/>
            <person name="Kudrna D."/>
            <person name="Luo M."/>
            <person name="Affourtit J."/>
            <person name="Desany B."/>
            <person name="Knight J."/>
            <person name="Niazi F."/>
            <person name="Egholm M."/>
            <person name="Wing R.A."/>
        </authorList>
    </citation>
    <scope>NUCLEOTIDE SEQUENCE [LARGE SCALE GENOMIC DNA]</scope>
    <source>
        <strain evidence="2">cv. IRGC 105608</strain>
    </source>
</reference>
<reference evidence="2" key="2">
    <citation type="submission" date="2015-03" db="UniProtKB">
        <authorList>
            <consortium name="EnsemblPlants"/>
        </authorList>
    </citation>
    <scope>IDENTIFICATION</scope>
</reference>
<evidence type="ECO:0000313" key="2">
    <source>
        <dbReference type="EnsemblPlants" id="OBART02G35740.1"/>
    </source>
</evidence>
<feature type="region of interest" description="Disordered" evidence="1">
    <location>
        <begin position="63"/>
        <end position="86"/>
    </location>
</feature>
<evidence type="ECO:0000256" key="1">
    <source>
        <dbReference type="SAM" id="MobiDB-lite"/>
    </source>
</evidence>
<keyword evidence="3" id="KW-1185">Reference proteome</keyword>
<organism evidence="2">
    <name type="scientific">Oryza barthii</name>
    <dbReference type="NCBI Taxonomy" id="65489"/>
    <lineage>
        <taxon>Eukaryota</taxon>
        <taxon>Viridiplantae</taxon>
        <taxon>Streptophyta</taxon>
        <taxon>Embryophyta</taxon>
        <taxon>Tracheophyta</taxon>
        <taxon>Spermatophyta</taxon>
        <taxon>Magnoliopsida</taxon>
        <taxon>Liliopsida</taxon>
        <taxon>Poales</taxon>
        <taxon>Poaceae</taxon>
        <taxon>BOP clade</taxon>
        <taxon>Oryzoideae</taxon>
        <taxon>Oryzeae</taxon>
        <taxon>Oryzinae</taxon>
        <taxon>Oryza</taxon>
    </lineage>
</organism>
<evidence type="ECO:0000313" key="3">
    <source>
        <dbReference type="Proteomes" id="UP000026960"/>
    </source>
</evidence>
<dbReference type="HOGENOM" id="CLU_2501488_0_0_1"/>
<proteinExistence type="predicted"/>
<dbReference type="PaxDb" id="65489-OBART02G35740.1"/>
<dbReference type="AlphaFoldDB" id="A0A0D3FBJ3"/>
<dbReference type="Gramene" id="OBART02G35740.1">
    <property type="protein sequence ID" value="OBART02G35740.1"/>
    <property type="gene ID" value="OBART02G35740"/>
</dbReference>
<accession>A0A0D3FBJ3</accession>